<gene>
    <name evidence="1" type="ORF">EV214_102134</name>
</gene>
<comment type="caution">
    <text evidence="1">The sequence shown here is derived from an EMBL/GenBank/DDBJ whole genome shotgun (WGS) entry which is preliminary data.</text>
</comment>
<accession>A0A4R2LJ77</accession>
<keyword evidence="2" id="KW-1185">Reference proteome</keyword>
<evidence type="ECO:0000313" key="2">
    <source>
        <dbReference type="Proteomes" id="UP000294919"/>
    </source>
</evidence>
<organism evidence="1 2">
    <name type="scientific">Marinisporobacter balticus</name>
    <dbReference type="NCBI Taxonomy" id="2018667"/>
    <lineage>
        <taxon>Bacteria</taxon>
        <taxon>Bacillati</taxon>
        <taxon>Bacillota</taxon>
        <taxon>Clostridia</taxon>
        <taxon>Peptostreptococcales</taxon>
        <taxon>Thermotaleaceae</taxon>
        <taxon>Marinisporobacter</taxon>
    </lineage>
</organism>
<proteinExistence type="predicted"/>
<protein>
    <submittedName>
        <fullName evidence="1">Uncharacterized protein</fullName>
    </submittedName>
</protein>
<dbReference type="RefSeq" id="WP_132242280.1">
    <property type="nucleotide sequence ID" value="NZ_SLWV01000002.1"/>
</dbReference>
<evidence type="ECO:0000313" key="1">
    <source>
        <dbReference type="EMBL" id="TCO79415.1"/>
    </source>
</evidence>
<dbReference type="AlphaFoldDB" id="A0A4R2LJ77"/>
<name>A0A4R2LJ77_9FIRM</name>
<dbReference type="Proteomes" id="UP000294919">
    <property type="component" value="Unassembled WGS sequence"/>
</dbReference>
<sequence length="393" mass="47103">MFMPLTYNLENGVEVYKKTKVYLKEKNLFDELNELFWVYYSIIDIIPQTNENFSSGHSFPYQDSWDELQISFNLCSLGYYKQAHTSLRSVLELGLLSIYWNINDDGHILIKDWLNSKEDTPRLEQIWKKISKNKNFEAFQKENNIKDRLLKLNDLHNFVHTKGCFYSNRVGFLKSNMNTFEEKAFIKWYKKFKEVVLVVVILHLVKYPLGTIRYDFSEKFGIDVPWFGVLQIFQVDKIEKYIGSEIFNKIHKLSKEDEHVQKIMDIVDKKKNMTEQDIDNQIMESNKREIEHDGFKMWIKNQQWILEKFPKDKKVKNRVEYLENWASENGYIEHKLIRLCKQIKRLKEKGENIEQISNIINESEKIVKTYYDNPDKTINNLNKIHNEVATTKF</sequence>
<dbReference type="OrthoDB" id="5186494at2"/>
<reference evidence="1 2" key="1">
    <citation type="submission" date="2019-03" db="EMBL/GenBank/DDBJ databases">
        <title>Genomic Encyclopedia of Type Strains, Phase IV (KMG-IV): sequencing the most valuable type-strain genomes for metagenomic binning, comparative biology and taxonomic classification.</title>
        <authorList>
            <person name="Goeker M."/>
        </authorList>
    </citation>
    <scope>NUCLEOTIDE SEQUENCE [LARGE SCALE GENOMIC DNA]</scope>
    <source>
        <strain evidence="1 2">DSM 102940</strain>
    </source>
</reference>
<dbReference type="EMBL" id="SLWV01000002">
    <property type="protein sequence ID" value="TCO79415.1"/>
    <property type="molecule type" value="Genomic_DNA"/>
</dbReference>